<dbReference type="RefSeq" id="WP_086639608.1">
    <property type="nucleotide sequence ID" value="NZ_JOPJ01000020.1"/>
</dbReference>
<accession>A0A252BTF8</accession>
<dbReference type="Pfam" id="PF01738">
    <property type="entry name" value="DLH"/>
    <property type="match status" value="1"/>
</dbReference>
<dbReference type="Proteomes" id="UP000194931">
    <property type="component" value="Unassembled WGS sequence"/>
</dbReference>
<organism evidence="2 3">
    <name type="scientific">Acetobacter okinawensis</name>
    <dbReference type="NCBI Taxonomy" id="1076594"/>
    <lineage>
        <taxon>Bacteria</taxon>
        <taxon>Pseudomonadati</taxon>
        <taxon>Pseudomonadota</taxon>
        <taxon>Alphaproteobacteria</taxon>
        <taxon>Acetobacterales</taxon>
        <taxon>Acetobacteraceae</taxon>
        <taxon>Acetobacter</taxon>
    </lineage>
</organism>
<comment type="caution">
    <text evidence="2">The sequence shown here is derived from an EMBL/GenBank/DDBJ whole genome shotgun (WGS) entry which is preliminary data.</text>
</comment>
<dbReference type="PANTHER" id="PTHR46623">
    <property type="entry name" value="CARBOXYMETHYLENEBUTENOLIDASE-RELATED"/>
    <property type="match status" value="1"/>
</dbReference>
<proteinExistence type="predicted"/>
<evidence type="ECO:0000313" key="2">
    <source>
        <dbReference type="EMBL" id="OUJ11985.1"/>
    </source>
</evidence>
<evidence type="ECO:0000259" key="1">
    <source>
        <dbReference type="Pfam" id="PF01738"/>
    </source>
</evidence>
<reference evidence="3" key="1">
    <citation type="submission" date="2014-06" db="EMBL/GenBank/DDBJ databases">
        <authorList>
            <person name="Winans N.J."/>
            <person name="Newell P.D."/>
            <person name="Douglas A.E."/>
        </authorList>
    </citation>
    <scope>NUCLEOTIDE SEQUENCE [LARGE SCALE GENOMIC DNA]</scope>
</reference>
<protein>
    <submittedName>
        <fullName evidence="2">Carboxymethylenebutenolidase</fullName>
    </submittedName>
</protein>
<name>A0A252BTF8_9PROT</name>
<dbReference type="InterPro" id="IPR029058">
    <property type="entry name" value="AB_hydrolase_fold"/>
</dbReference>
<dbReference type="InterPro" id="IPR051049">
    <property type="entry name" value="Dienelactone_hydrolase-like"/>
</dbReference>
<feature type="domain" description="Dienelactone hydrolase" evidence="1">
    <location>
        <begin position="27"/>
        <end position="218"/>
    </location>
</feature>
<dbReference type="EMBL" id="JOPJ01000020">
    <property type="protein sequence ID" value="OUJ11985.1"/>
    <property type="molecule type" value="Genomic_DNA"/>
</dbReference>
<dbReference type="OrthoDB" id="9771666at2"/>
<dbReference type="eggNOG" id="COG0412">
    <property type="taxonomic scope" value="Bacteria"/>
</dbReference>
<dbReference type="PANTHER" id="PTHR46623:SF6">
    <property type="entry name" value="ALPHA_BETA-HYDROLASES SUPERFAMILY PROTEIN"/>
    <property type="match status" value="1"/>
</dbReference>
<keyword evidence="3" id="KW-1185">Reference proteome</keyword>
<dbReference type="Gene3D" id="3.40.50.1820">
    <property type="entry name" value="alpha/beta hydrolase"/>
    <property type="match status" value="1"/>
</dbReference>
<dbReference type="SUPFAM" id="SSF53474">
    <property type="entry name" value="alpha/beta-Hydrolases"/>
    <property type="match status" value="1"/>
</dbReference>
<dbReference type="GO" id="GO:0016787">
    <property type="term" value="F:hydrolase activity"/>
    <property type="evidence" value="ECO:0007669"/>
    <property type="project" value="InterPro"/>
</dbReference>
<gene>
    <name evidence="2" type="ORF">HK26_05315</name>
</gene>
<dbReference type="STRING" id="1236501.GCA_000613865_01484"/>
<sequence>MGQMRTIEAADGHELAVWETERSTHPYALVVLQEIFGVNHHIRSVCERFAQAGFHVIAPALFDRVERGVELEYTTDGVEKGLALRAQIPLSKILLDVQAAAHALKARRVGVIGYCWGGALAWNAACRTHDFAAAVGWYGGGIADHKDETPHCPVQLHFGERDTSIPHTDVAAIRAAHPEVELYVYDDAEHGFGCEERASYNAKAFVSAQERSIAFLKSTLNP</sequence>
<dbReference type="InterPro" id="IPR002925">
    <property type="entry name" value="Dienelactn_hydro"/>
</dbReference>
<evidence type="ECO:0000313" key="3">
    <source>
        <dbReference type="Proteomes" id="UP000194931"/>
    </source>
</evidence>
<dbReference type="AlphaFoldDB" id="A0A252BTF8"/>